<comment type="pathway">
    <text evidence="6">Cofactor biosynthesis; adenosylcobalamin biosynthesis; adenosylcobalamin from cob(II)yrinate a,c-diamide: step 5/7.</text>
</comment>
<keyword evidence="21" id="KW-1185">Reference proteome</keyword>
<evidence type="ECO:0000256" key="12">
    <source>
        <dbReference type="ARBA" id="ARBA00022741"/>
    </source>
</evidence>
<accession>A0A2R5EWH8</accession>
<dbReference type="Gene3D" id="3.40.50.300">
    <property type="entry name" value="P-loop containing nucleotide triphosphate hydrolases"/>
    <property type="match status" value="1"/>
</dbReference>
<name>A0A2R5EWH8_9BACL</name>
<feature type="binding site" evidence="19">
    <location>
        <begin position="7"/>
        <end position="14"/>
    </location>
    <ligand>
        <name>GTP</name>
        <dbReference type="ChEBI" id="CHEBI:37565"/>
    </ligand>
</feature>
<evidence type="ECO:0000256" key="14">
    <source>
        <dbReference type="ARBA" id="ARBA00022840"/>
    </source>
</evidence>
<dbReference type="AlphaFoldDB" id="A0A2R5EWH8"/>
<keyword evidence="15 19" id="KW-0342">GTP-binding</keyword>
<feature type="active site" description="GMP-histidine intermediate" evidence="18">
    <location>
        <position position="48"/>
    </location>
</feature>
<evidence type="ECO:0000256" key="3">
    <source>
        <dbReference type="ARBA" id="ARBA00001522"/>
    </source>
</evidence>
<keyword evidence="11 20" id="KW-0808">Transferase</keyword>
<keyword evidence="10" id="KW-0169">Cobalamin biosynthesis</keyword>
<dbReference type="EC" id="2.7.1.156" evidence="8"/>
<feature type="binding site" evidence="19">
    <location>
        <begin position="32"/>
        <end position="34"/>
    </location>
    <ligand>
        <name>GTP</name>
        <dbReference type="ChEBI" id="CHEBI:37565"/>
    </ligand>
</feature>
<comment type="catalytic activity">
    <reaction evidence="1">
        <text>adenosylcob(III)inamide + ATP = adenosylcob(III)inamide phosphate + ADP + H(+)</text>
        <dbReference type="Rhea" id="RHEA:15769"/>
        <dbReference type="ChEBI" id="CHEBI:2480"/>
        <dbReference type="ChEBI" id="CHEBI:15378"/>
        <dbReference type="ChEBI" id="CHEBI:30616"/>
        <dbReference type="ChEBI" id="CHEBI:58502"/>
        <dbReference type="ChEBI" id="CHEBI:456216"/>
        <dbReference type="EC" id="2.7.1.156"/>
    </reaction>
</comment>
<evidence type="ECO:0000256" key="1">
    <source>
        <dbReference type="ARBA" id="ARBA00000312"/>
    </source>
</evidence>
<evidence type="ECO:0000256" key="7">
    <source>
        <dbReference type="ARBA" id="ARBA00007490"/>
    </source>
</evidence>
<dbReference type="RefSeq" id="WP_108994148.1">
    <property type="nucleotide sequence ID" value="NZ_BDQX01000230.1"/>
</dbReference>
<reference evidence="20 21" key="1">
    <citation type="submission" date="2017-08" db="EMBL/GenBank/DDBJ databases">
        <title>Substantial Increase in Enzyme Production by Combined Drug-Resistance Mutations in Paenibacillus agaridevorans.</title>
        <authorList>
            <person name="Tanaka Y."/>
            <person name="Funane K."/>
            <person name="Hosaka T."/>
            <person name="Shiwa Y."/>
            <person name="Fujita N."/>
            <person name="Miyazaki T."/>
            <person name="Yoshikawa H."/>
            <person name="Murakami K."/>
            <person name="Kasahara K."/>
            <person name="Inaoka T."/>
            <person name="Hiraga Y."/>
            <person name="Ochi K."/>
        </authorList>
    </citation>
    <scope>NUCLEOTIDE SEQUENCE [LARGE SCALE GENOMIC DNA]</scope>
    <source>
        <strain evidence="20 21">T-3040</strain>
    </source>
</reference>
<dbReference type="GO" id="GO:0009236">
    <property type="term" value="P:cobalamin biosynthetic process"/>
    <property type="evidence" value="ECO:0007669"/>
    <property type="project" value="UniProtKB-UniPathway"/>
</dbReference>
<dbReference type="CDD" id="cd00544">
    <property type="entry name" value="CobU"/>
    <property type="match status" value="1"/>
</dbReference>
<evidence type="ECO:0000256" key="15">
    <source>
        <dbReference type="ARBA" id="ARBA00023134"/>
    </source>
</evidence>
<proteinExistence type="inferred from homology"/>
<evidence type="ECO:0000256" key="8">
    <source>
        <dbReference type="ARBA" id="ARBA00012016"/>
    </source>
</evidence>
<evidence type="ECO:0000256" key="16">
    <source>
        <dbReference type="ARBA" id="ARBA00029570"/>
    </source>
</evidence>
<comment type="function">
    <text evidence="4">Catalyzes ATP-dependent phosphorylation of adenosylcobinamide and addition of GMP to adenosylcobinamide phosphate.</text>
</comment>
<evidence type="ECO:0000256" key="9">
    <source>
        <dbReference type="ARBA" id="ARBA00012523"/>
    </source>
</evidence>
<evidence type="ECO:0000256" key="6">
    <source>
        <dbReference type="ARBA" id="ARBA00005159"/>
    </source>
</evidence>
<comment type="catalytic activity">
    <reaction evidence="2">
        <text>adenosylcob(III)inamide phosphate + GTP + H(+) = adenosylcob(III)inamide-GDP + diphosphate</text>
        <dbReference type="Rhea" id="RHEA:22712"/>
        <dbReference type="ChEBI" id="CHEBI:15378"/>
        <dbReference type="ChEBI" id="CHEBI:33019"/>
        <dbReference type="ChEBI" id="CHEBI:37565"/>
        <dbReference type="ChEBI" id="CHEBI:58502"/>
        <dbReference type="ChEBI" id="CHEBI:60487"/>
        <dbReference type="EC" id="2.7.7.62"/>
    </reaction>
</comment>
<sequence length="210" mass="23362">MAVLITGGARSGKSAFAERYARSIGKEGIYVATGQAFDDEMADRIRQHRLDREKQAGITWTTVEEPFKLAEWLQAYTDNSHSNGSLQLEPHHSRPNSISDKLRGPVVLVDCLTLWLTNHLLREEEDPSVQLSVEIDKLIAAISAFPLPLLLVTNEVGDGIVPSYPLGRRFRDEAGRLNQRAAAVSERVFLVTSGIPVDLRSIAFRIEEDI</sequence>
<evidence type="ECO:0000256" key="18">
    <source>
        <dbReference type="PIRSR" id="PIRSR006135-1"/>
    </source>
</evidence>
<comment type="pathway">
    <text evidence="5">Cofactor biosynthesis; adenosylcobalamin biosynthesis; adenosylcobalamin from cob(II)yrinate a,c-diamide: step 6/7.</text>
</comment>
<feature type="binding site" evidence="19">
    <location>
        <begin position="49"/>
        <end position="52"/>
    </location>
    <ligand>
        <name>GTP</name>
        <dbReference type="ChEBI" id="CHEBI:37565"/>
    </ligand>
</feature>
<evidence type="ECO:0000256" key="17">
    <source>
        <dbReference type="ARBA" id="ARBA00030571"/>
    </source>
</evidence>
<evidence type="ECO:0000256" key="13">
    <source>
        <dbReference type="ARBA" id="ARBA00022777"/>
    </source>
</evidence>
<feature type="binding site" evidence="19">
    <location>
        <position position="64"/>
    </location>
    <ligand>
        <name>GTP</name>
        <dbReference type="ChEBI" id="CHEBI:37565"/>
    </ligand>
</feature>
<gene>
    <name evidence="20" type="ORF">PAT3040_04053</name>
</gene>
<dbReference type="Proteomes" id="UP000245202">
    <property type="component" value="Unassembled WGS sequence"/>
</dbReference>
<comment type="catalytic activity">
    <reaction evidence="3">
        <text>adenosylcob(III)inamide + GTP = adenosylcob(III)inamide phosphate + GDP + H(+)</text>
        <dbReference type="Rhea" id="RHEA:15765"/>
        <dbReference type="ChEBI" id="CHEBI:2480"/>
        <dbReference type="ChEBI" id="CHEBI:15378"/>
        <dbReference type="ChEBI" id="CHEBI:37565"/>
        <dbReference type="ChEBI" id="CHEBI:58189"/>
        <dbReference type="ChEBI" id="CHEBI:58502"/>
        <dbReference type="EC" id="2.7.1.156"/>
    </reaction>
</comment>
<dbReference type="PANTHER" id="PTHR34848">
    <property type="match status" value="1"/>
</dbReference>
<dbReference type="SUPFAM" id="SSF52540">
    <property type="entry name" value="P-loop containing nucleoside triphosphate hydrolases"/>
    <property type="match status" value="1"/>
</dbReference>
<dbReference type="GO" id="GO:0008820">
    <property type="term" value="F:cobinamide phosphate guanylyltransferase activity"/>
    <property type="evidence" value="ECO:0007669"/>
    <property type="project" value="UniProtKB-EC"/>
</dbReference>
<dbReference type="InterPro" id="IPR027417">
    <property type="entry name" value="P-loop_NTPase"/>
</dbReference>
<organism evidence="20 21">
    <name type="scientific">Paenibacillus agaridevorans</name>
    <dbReference type="NCBI Taxonomy" id="171404"/>
    <lineage>
        <taxon>Bacteria</taxon>
        <taxon>Bacillati</taxon>
        <taxon>Bacillota</taxon>
        <taxon>Bacilli</taxon>
        <taxon>Bacillales</taxon>
        <taxon>Paenibacillaceae</taxon>
        <taxon>Paenibacillus</taxon>
    </lineage>
</organism>
<comment type="caution">
    <text evidence="20">The sequence shown here is derived from an EMBL/GenBank/DDBJ whole genome shotgun (WGS) entry which is preliminary data.</text>
</comment>
<protein>
    <recommendedName>
        <fullName evidence="16">Adenosylcobinamide kinase</fullName>
        <ecNumber evidence="8">2.7.1.156</ecNumber>
        <ecNumber evidence="9">2.7.7.62</ecNumber>
    </recommendedName>
    <alternativeName>
        <fullName evidence="17">Adenosylcobinamide-phosphate guanylyltransferase</fullName>
    </alternativeName>
</protein>
<evidence type="ECO:0000256" key="2">
    <source>
        <dbReference type="ARBA" id="ARBA00000711"/>
    </source>
</evidence>
<dbReference type="PANTHER" id="PTHR34848:SF1">
    <property type="entry name" value="BIFUNCTIONAL ADENOSYLCOBALAMIN BIOSYNTHESIS PROTEIN COBU"/>
    <property type="match status" value="1"/>
</dbReference>
<dbReference type="EC" id="2.7.7.62" evidence="9"/>
<keyword evidence="13 20" id="KW-0418">Kinase</keyword>
<feature type="binding site" evidence="19">
    <location>
        <position position="110"/>
    </location>
    <ligand>
        <name>GTP</name>
        <dbReference type="ChEBI" id="CHEBI:37565"/>
    </ligand>
</feature>
<evidence type="ECO:0000256" key="5">
    <source>
        <dbReference type="ARBA" id="ARBA00004692"/>
    </source>
</evidence>
<evidence type="ECO:0000256" key="19">
    <source>
        <dbReference type="PIRSR" id="PIRSR006135-2"/>
    </source>
</evidence>
<dbReference type="Pfam" id="PF02283">
    <property type="entry name" value="CobU"/>
    <property type="match status" value="2"/>
</dbReference>
<dbReference type="UniPathway" id="UPA00148">
    <property type="reaction ID" value="UER00236"/>
</dbReference>
<comment type="similarity">
    <text evidence="7">Belongs to the CobU/CobP family.</text>
</comment>
<evidence type="ECO:0000256" key="10">
    <source>
        <dbReference type="ARBA" id="ARBA00022573"/>
    </source>
</evidence>
<keyword evidence="14" id="KW-0067">ATP-binding</keyword>
<dbReference type="GO" id="GO:0005525">
    <property type="term" value="F:GTP binding"/>
    <property type="evidence" value="ECO:0007669"/>
    <property type="project" value="UniProtKB-KW"/>
</dbReference>
<keyword evidence="12 19" id="KW-0547">Nucleotide-binding</keyword>
<dbReference type="PIRSF" id="PIRSF006135">
    <property type="entry name" value="CobU"/>
    <property type="match status" value="1"/>
</dbReference>
<evidence type="ECO:0000256" key="11">
    <source>
        <dbReference type="ARBA" id="ARBA00022679"/>
    </source>
</evidence>
<evidence type="ECO:0000313" key="20">
    <source>
        <dbReference type="EMBL" id="GBG09408.1"/>
    </source>
</evidence>
<evidence type="ECO:0000256" key="4">
    <source>
        <dbReference type="ARBA" id="ARBA00003889"/>
    </source>
</evidence>
<dbReference type="EMBL" id="BDQX01000230">
    <property type="protein sequence ID" value="GBG09408.1"/>
    <property type="molecule type" value="Genomic_DNA"/>
</dbReference>
<dbReference type="GO" id="GO:0043752">
    <property type="term" value="F:adenosylcobinamide kinase activity"/>
    <property type="evidence" value="ECO:0007669"/>
    <property type="project" value="UniProtKB-EC"/>
</dbReference>
<dbReference type="GO" id="GO:0005524">
    <property type="term" value="F:ATP binding"/>
    <property type="evidence" value="ECO:0007669"/>
    <property type="project" value="UniProtKB-KW"/>
</dbReference>
<evidence type="ECO:0000313" key="21">
    <source>
        <dbReference type="Proteomes" id="UP000245202"/>
    </source>
</evidence>
<dbReference type="InterPro" id="IPR003203">
    <property type="entry name" value="CobU/CobP"/>
</dbReference>